<dbReference type="AlphaFoldDB" id="A0A7C5XJ63"/>
<organism evidence="1">
    <name type="scientific">Ignisphaera aggregans</name>
    <dbReference type="NCBI Taxonomy" id="334771"/>
    <lineage>
        <taxon>Archaea</taxon>
        <taxon>Thermoproteota</taxon>
        <taxon>Thermoprotei</taxon>
        <taxon>Desulfurococcales</taxon>
        <taxon>Desulfurococcaceae</taxon>
        <taxon>Ignisphaera</taxon>
    </lineage>
</organism>
<dbReference type="EMBL" id="DRZI01000021">
    <property type="protein sequence ID" value="HHP81144.1"/>
    <property type="molecule type" value="Genomic_DNA"/>
</dbReference>
<protein>
    <submittedName>
        <fullName evidence="1">Uncharacterized protein</fullName>
    </submittedName>
</protein>
<sequence>MRISADVYHIHYLLQDCYIVLKLGKKPLIGHAHGSDIRVALNNPLLGRVVRYNLMRCRVPPQLSKHQYFLSEVSLKK</sequence>
<accession>A0A7C5XJ63</accession>
<comment type="caution">
    <text evidence="1">The sequence shown here is derived from an EMBL/GenBank/DDBJ whole genome shotgun (WGS) entry which is preliminary data.</text>
</comment>
<proteinExistence type="predicted"/>
<name>A0A7C5XJ63_9CREN</name>
<reference evidence="1" key="1">
    <citation type="journal article" date="2020" name="mSystems">
        <title>Genome- and Community-Level Interaction Insights into Carbon Utilization and Element Cycling Functions of Hydrothermarchaeota in Hydrothermal Sediment.</title>
        <authorList>
            <person name="Zhou Z."/>
            <person name="Liu Y."/>
            <person name="Xu W."/>
            <person name="Pan J."/>
            <person name="Luo Z.H."/>
            <person name="Li M."/>
        </authorList>
    </citation>
    <scope>NUCLEOTIDE SEQUENCE [LARGE SCALE GENOMIC DNA]</scope>
    <source>
        <strain evidence="1">SpSt-1121</strain>
    </source>
</reference>
<evidence type="ECO:0000313" key="1">
    <source>
        <dbReference type="EMBL" id="HHP81144.1"/>
    </source>
</evidence>
<gene>
    <name evidence="1" type="ORF">ENM84_00615</name>
</gene>
<dbReference type="Gene3D" id="3.40.50.2000">
    <property type="entry name" value="Glycogen Phosphorylase B"/>
    <property type="match status" value="1"/>
</dbReference>